<dbReference type="Pfam" id="PF00990">
    <property type="entry name" value="GGDEF"/>
    <property type="match status" value="1"/>
</dbReference>
<protein>
    <submittedName>
        <fullName evidence="3">Cyclic di-GMP phosphodiesterase Gmr</fullName>
        <ecNumber evidence="3">3.1.4.52</ecNumber>
    </submittedName>
</protein>
<organism evidence="3 4">
    <name type="scientific">Roseburia intestinalis</name>
    <dbReference type="NCBI Taxonomy" id="166486"/>
    <lineage>
        <taxon>Bacteria</taxon>
        <taxon>Bacillati</taxon>
        <taxon>Bacillota</taxon>
        <taxon>Clostridia</taxon>
        <taxon>Lachnospirales</taxon>
        <taxon>Lachnospiraceae</taxon>
        <taxon>Roseburia</taxon>
    </lineage>
</organism>
<dbReference type="InterPro" id="IPR043128">
    <property type="entry name" value="Rev_trsase/Diguanyl_cyclase"/>
</dbReference>
<feature type="domain" description="GGDEF" evidence="2">
    <location>
        <begin position="487"/>
        <end position="619"/>
    </location>
</feature>
<dbReference type="SUPFAM" id="SSF141868">
    <property type="entry name" value="EAL domain-like"/>
    <property type="match status" value="1"/>
</dbReference>
<dbReference type="RefSeq" id="WP_055195908.1">
    <property type="nucleotide sequence ID" value="NZ_CABIYH010000034.1"/>
</dbReference>
<dbReference type="PROSITE" id="PS50887">
    <property type="entry name" value="GGDEF"/>
    <property type="match status" value="1"/>
</dbReference>
<dbReference type="GO" id="GO:0071111">
    <property type="term" value="F:cyclic-guanylate-specific phosphodiesterase activity"/>
    <property type="evidence" value="ECO:0007669"/>
    <property type="project" value="UniProtKB-EC"/>
</dbReference>
<dbReference type="InterPro" id="IPR035965">
    <property type="entry name" value="PAS-like_dom_sf"/>
</dbReference>
<dbReference type="Gene3D" id="3.20.20.450">
    <property type="entry name" value="EAL domain"/>
    <property type="match status" value="1"/>
</dbReference>
<dbReference type="NCBIfam" id="TIGR00254">
    <property type="entry name" value="GGDEF"/>
    <property type="match status" value="1"/>
</dbReference>
<reference evidence="3 4" key="1">
    <citation type="submission" date="2015-09" db="EMBL/GenBank/DDBJ databases">
        <authorList>
            <consortium name="Pathogen Informatics"/>
        </authorList>
    </citation>
    <scope>NUCLEOTIDE SEQUENCE [LARGE SCALE GENOMIC DNA]</scope>
    <source>
        <strain evidence="3 4">2789STDY5834960</strain>
    </source>
</reference>
<gene>
    <name evidence="3" type="primary">gmr_7</name>
    <name evidence="3" type="ORF">ERS852572_03388</name>
</gene>
<dbReference type="InterPro" id="IPR000160">
    <property type="entry name" value="GGDEF_dom"/>
</dbReference>
<dbReference type="InterPro" id="IPR029787">
    <property type="entry name" value="Nucleotide_cyclase"/>
</dbReference>
<proteinExistence type="predicted"/>
<evidence type="ECO:0000259" key="2">
    <source>
        <dbReference type="PROSITE" id="PS50887"/>
    </source>
</evidence>
<dbReference type="EMBL" id="CYXZ01000034">
    <property type="protein sequence ID" value="CUN29693.1"/>
    <property type="molecule type" value="Genomic_DNA"/>
</dbReference>
<dbReference type="STRING" id="166486.ERS852572_03388"/>
<dbReference type="PANTHER" id="PTHR44757:SF2">
    <property type="entry name" value="BIOFILM ARCHITECTURE MAINTENANCE PROTEIN MBAA"/>
    <property type="match status" value="1"/>
</dbReference>
<keyword evidence="3" id="KW-0378">Hydrolase</keyword>
<dbReference type="InterPro" id="IPR001633">
    <property type="entry name" value="EAL_dom"/>
</dbReference>
<dbReference type="SUPFAM" id="SSF55785">
    <property type="entry name" value="PYP-like sensor domain (PAS domain)"/>
    <property type="match status" value="1"/>
</dbReference>
<dbReference type="PROSITE" id="PS50883">
    <property type="entry name" value="EAL"/>
    <property type="match status" value="1"/>
</dbReference>
<accession>A0A173VRC0</accession>
<evidence type="ECO:0000313" key="4">
    <source>
        <dbReference type="Proteomes" id="UP000095350"/>
    </source>
</evidence>
<dbReference type="SMART" id="SM00267">
    <property type="entry name" value="GGDEF"/>
    <property type="match status" value="1"/>
</dbReference>
<dbReference type="InterPro" id="IPR035919">
    <property type="entry name" value="EAL_sf"/>
</dbReference>
<dbReference type="EC" id="3.1.4.52" evidence="3"/>
<evidence type="ECO:0000313" key="3">
    <source>
        <dbReference type="EMBL" id="CUN29693.1"/>
    </source>
</evidence>
<dbReference type="InterPro" id="IPR052155">
    <property type="entry name" value="Biofilm_reg_signaling"/>
</dbReference>
<feature type="domain" description="EAL" evidence="1">
    <location>
        <begin position="628"/>
        <end position="883"/>
    </location>
</feature>
<dbReference type="SMART" id="SM00052">
    <property type="entry name" value="EAL"/>
    <property type="match status" value="1"/>
</dbReference>
<sequence>MAFLSRKKEEDALKSEQILLDATLMQNLQDRFCDANNLYLRCLDKNRTEVTKTYGSKEELEYLGSVIDMDRHIGLLERLLNSRIESVIEEDCGADGIRMCGVAVKVSGEVSAIWIVTGVMEDAGCDVPDYIMRTTPERYYKSIEFLETLSKQMFAVKLEELLAQEAFLKSRESEIQMETELKRNEAMTAIVRMLESEEGFDKIVHDILKEACEYLGISAAVLFRENIDGTTVNMISEYCSAGRESRMEASQNISKEELPFFNGKPYMISADSMMPEAFRRMFEVQKMKAGLFLPIDVSGKTGMYVCFCEDEKERIWDGGEIKFVNDVRRIIQTILVKRIAKNSLASSYASLEAILENVGCGIYVMDTQENTILYTNQHFRKAFGEDVRSAGIEECLRQGAQSEDSLYFREVYSKEENRWFDLHSTRINWVDGRKVLLCTIYDVTDKKLYQQKIERQANNDFLTGLYNRMRCEQDLERYIRQTKEFGGEGALLYIDLDDFKHINDGLGHQYGDVLLKNISGSLQRIPGVENNCYRMGGDEFIIILAHHHMAMLQQILDEIKALFTRPWMLKGTDYYCTMSMGVVRFPADGDTVEELIKKADIALYAAKCAGKNRIEFYDDNVESTSYKRLDLEKNMRNATRNAFSEFEVYFQPIVNITKEGNPCAGAEALIRWNSGELGLIPPADFIPLAEYLGLINPIGEFVLREACIHCKYWNDMGHPEYKVNVNLSVVQLLQNDIVERIAHVIEETRITPQNLTLEVTESLAVNDMSRMKRILADIRHLGVRVALDDFGTGYSSLNHIREMPIDVIKIDRCFIIDIGKDDFSNAFVKMVGELATAIHVNVCVEGVETKEQLDALVGSKVQLIQGFYFGKPMKAEMFERQYL</sequence>
<dbReference type="AlphaFoldDB" id="A0A173VRC0"/>
<dbReference type="PANTHER" id="PTHR44757">
    <property type="entry name" value="DIGUANYLATE CYCLASE DGCP"/>
    <property type="match status" value="1"/>
</dbReference>
<dbReference type="Pfam" id="PF00563">
    <property type="entry name" value="EAL"/>
    <property type="match status" value="1"/>
</dbReference>
<dbReference type="OrthoDB" id="9805474at2"/>
<dbReference type="CDD" id="cd01948">
    <property type="entry name" value="EAL"/>
    <property type="match status" value="1"/>
</dbReference>
<dbReference type="Gene3D" id="3.30.450.40">
    <property type="match status" value="1"/>
</dbReference>
<dbReference type="SUPFAM" id="SSF55073">
    <property type="entry name" value="Nucleotide cyclase"/>
    <property type="match status" value="1"/>
</dbReference>
<evidence type="ECO:0000259" key="1">
    <source>
        <dbReference type="PROSITE" id="PS50883"/>
    </source>
</evidence>
<name>A0A173VRC0_9FIRM</name>
<dbReference type="Gene3D" id="3.30.450.20">
    <property type="entry name" value="PAS domain"/>
    <property type="match status" value="1"/>
</dbReference>
<dbReference type="CDD" id="cd01949">
    <property type="entry name" value="GGDEF"/>
    <property type="match status" value="1"/>
</dbReference>
<dbReference type="Gene3D" id="3.30.70.270">
    <property type="match status" value="1"/>
</dbReference>
<dbReference type="Proteomes" id="UP000095350">
    <property type="component" value="Unassembled WGS sequence"/>
</dbReference>
<dbReference type="InterPro" id="IPR029016">
    <property type="entry name" value="GAF-like_dom_sf"/>
</dbReference>
<dbReference type="PaxDb" id="166486-ERS852572_03388"/>